<sequence>MRLLADEPCPASAVPHLVPSHNFGLSLATVKDLPSKTSPQHFPGPASLSSWQTSSIINYHHRLPLFTYFVPL</sequence>
<protein>
    <submittedName>
        <fullName evidence="1">Uncharacterized protein</fullName>
    </submittedName>
</protein>
<proteinExistence type="predicted"/>
<dbReference type="Proteomes" id="UP001352852">
    <property type="component" value="Unassembled WGS sequence"/>
</dbReference>
<reference evidence="1 2" key="1">
    <citation type="submission" date="2021-06" db="EMBL/GenBank/DDBJ databases">
        <authorList>
            <person name="Palmer J.M."/>
        </authorList>
    </citation>
    <scope>NUCLEOTIDE SEQUENCE [LARGE SCALE GENOMIC DNA]</scope>
    <source>
        <strain evidence="1 2">CL_MEX2019</strain>
        <tissue evidence="1">Muscle</tissue>
    </source>
</reference>
<organism evidence="1 2">
    <name type="scientific">Characodon lateralis</name>
    <dbReference type="NCBI Taxonomy" id="208331"/>
    <lineage>
        <taxon>Eukaryota</taxon>
        <taxon>Metazoa</taxon>
        <taxon>Chordata</taxon>
        <taxon>Craniata</taxon>
        <taxon>Vertebrata</taxon>
        <taxon>Euteleostomi</taxon>
        <taxon>Actinopterygii</taxon>
        <taxon>Neopterygii</taxon>
        <taxon>Teleostei</taxon>
        <taxon>Neoteleostei</taxon>
        <taxon>Acanthomorphata</taxon>
        <taxon>Ovalentaria</taxon>
        <taxon>Atherinomorphae</taxon>
        <taxon>Cyprinodontiformes</taxon>
        <taxon>Goodeidae</taxon>
        <taxon>Characodon</taxon>
    </lineage>
</organism>
<comment type="caution">
    <text evidence="1">The sequence shown here is derived from an EMBL/GenBank/DDBJ whole genome shotgun (WGS) entry which is preliminary data.</text>
</comment>
<name>A0ABU7EHX1_9TELE</name>
<accession>A0ABU7EHX1</accession>
<gene>
    <name evidence="1" type="ORF">CHARACLAT_010280</name>
</gene>
<evidence type="ECO:0000313" key="1">
    <source>
        <dbReference type="EMBL" id="MED6286853.1"/>
    </source>
</evidence>
<evidence type="ECO:0000313" key="2">
    <source>
        <dbReference type="Proteomes" id="UP001352852"/>
    </source>
</evidence>
<dbReference type="EMBL" id="JAHUTJ010058034">
    <property type="protein sequence ID" value="MED6286853.1"/>
    <property type="molecule type" value="Genomic_DNA"/>
</dbReference>
<keyword evidence="2" id="KW-1185">Reference proteome</keyword>